<keyword evidence="1" id="KW-1133">Transmembrane helix</keyword>
<dbReference type="Proteomes" id="UP000461880">
    <property type="component" value="Unassembled WGS sequence"/>
</dbReference>
<organism evidence="2 3">
    <name type="scientific">Stecheria intestinalis</name>
    <dbReference type="NCBI Taxonomy" id="2606630"/>
    <lineage>
        <taxon>Bacteria</taxon>
        <taxon>Bacillati</taxon>
        <taxon>Bacillota</taxon>
        <taxon>Erysipelotrichia</taxon>
        <taxon>Erysipelotrichales</taxon>
        <taxon>Erysipelotrichaceae</taxon>
        <taxon>Stecheria</taxon>
    </lineage>
</organism>
<feature type="transmembrane region" description="Helical" evidence="1">
    <location>
        <begin position="90"/>
        <end position="113"/>
    </location>
</feature>
<comment type="caution">
    <text evidence="2">The sequence shown here is derived from an EMBL/GenBank/DDBJ whole genome shotgun (WGS) entry which is preliminary data.</text>
</comment>
<sequence>MWKKVYDEIWNLEAVNLIYVLFEAPVFALLMLGLHLKSKVFLLLGLVLLFHAGIFTCSLFKAIKDSFQSSTKMNARMLFRFYKESAKEGCLIGLIYMVIFFTSYMPVYFAFSILAETRYLIFGQSVLAIFLCYQIITPMILDGHFLRIQEVLFHQSNLCIAINVLRTLWIEAIFLFPYACMIFSITGIPVLLLYCYCYKWMEIKNGAQWKEDEYSR</sequence>
<accession>A0A7X2TFQ7</accession>
<reference evidence="2 3" key="1">
    <citation type="submission" date="2019-08" db="EMBL/GenBank/DDBJ databases">
        <title>In-depth cultivation of the pig gut microbiome towards novel bacterial diversity and tailored functional studies.</title>
        <authorList>
            <person name="Wylensek D."/>
            <person name="Hitch T.C.A."/>
            <person name="Clavel T."/>
        </authorList>
    </citation>
    <scope>NUCLEOTIDE SEQUENCE [LARGE SCALE GENOMIC DNA]</scope>
    <source>
        <strain evidence="2 3">Oil+RF-744-GAM-WT-6</strain>
    </source>
</reference>
<feature type="transmembrane region" description="Helical" evidence="1">
    <location>
        <begin position="175"/>
        <end position="196"/>
    </location>
</feature>
<keyword evidence="3" id="KW-1185">Reference proteome</keyword>
<evidence type="ECO:0000313" key="3">
    <source>
        <dbReference type="Proteomes" id="UP000461880"/>
    </source>
</evidence>
<name>A0A7X2TFQ7_9FIRM</name>
<evidence type="ECO:0008006" key="4">
    <source>
        <dbReference type="Google" id="ProtNLM"/>
    </source>
</evidence>
<gene>
    <name evidence="2" type="ORF">FYJ51_05805</name>
</gene>
<evidence type="ECO:0000313" key="2">
    <source>
        <dbReference type="EMBL" id="MSS58415.1"/>
    </source>
</evidence>
<keyword evidence="1" id="KW-0812">Transmembrane</keyword>
<feature type="transmembrane region" description="Helical" evidence="1">
    <location>
        <begin position="12"/>
        <end position="34"/>
    </location>
</feature>
<dbReference type="AlphaFoldDB" id="A0A7X2TFQ7"/>
<feature type="transmembrane region" description="Helical" evidence="1">
    <location>
        <begin position="40"/>
        <end position="63"/>
    </location>
</feature>
<protein>
    <recommendedName>
        <fullName evidence="4">DUF624 domain-containing protein</fullName>
    </recommendedName>
</protein>
<dbReference type="RefSeq" id="WP_154504171.1">
    <property type="nucleotide sequence ID" value="NZ_VUMN01000011.1"/>
</dbReference>
<evidence type="ECO:0000256" key="1">
    <source>
        <dbReference type="SAM" id="Phobius"/>
    </source>
</evidence>
<feature type="transmembrane region" description="Helical" evidence="1">
    <location>
        <begin position="119"/>
        <end position="140"/>
    </location>
</feature>
<keyword evidence="1" id="KW-0472">Membrane</keyword>
<dbReference type="EMBL" id="VUMN01000011">
    <property type="protein sequence ID" value="MSS58415.1"/>
    <property type="molecule type" value="Genomic_DNA"/>
</dbReference>
<proteinExistence type="predicted"/>